<evidence type="ECO:0000256" key="1">
    <source>
        <dbReference type="SAM" id="Phobius"/>
    </source>
</evidence>
<dbReference type="InterPro" id="IPR013362">
    <property type="entry name" value="Pilus_4_PilV"/>
</dbReference>
<comment type="caution">
    <text evidence="3">The sequence shown here is derived from an EMBL/GenBank/DDBJ whole genome shotgun (WGS) entry which is preliminary data.</text>
</comment>
<dbReference type="Proteomes" id="UP000475582">
    <property type="component" value="Unassembled WGS sequence"/>
</dbReference>
<organism evidence="3 4">
    <name type="scientific">Duganella radicis</name>
    <dbReference type="NCBI Taxonomy" id="551988"/>
    <lineage>
        <taxon>Bacteria</taxon>
        <taxon>Pseudomonadati</taxon>
        <taxon>Pseudomonadota</taxon>
        <taxon>Betaproteobacteria</taxon>
        <taxon>Burkholderiales</taxon>
        <taxon>Oxalobacteraceae</taxon>
        <taxon>Telluria group</taxon>
        <taxon>Duganella</taxon>
    </lineage>
</organism>
<dbReference type="InterPro" id="IPR054402">
    <property type="entry name" value="Tt1218-like_dom"/>
</dbReference>
<evidence type="ECO:0000259" key="2">
    <source>
        <dbReference type="Pfam" id="PF22150"/>
    </source>
</evidence>
<name>A0A6L6PMJ5_9BURK</name>
<dbReference type="Pfam" id="PF22150">
    <property type="entry name" value="Tt1218-like"/>
    <property type="match status" value="1"/>
</dbReference>
<feature type="transmembrane region" description="Helical" evidence="1">
    <location>
        <begin position="6"/>
        <end position="28"/>
    </location>
</feature>
<keyword evidence="1" id="KW-1133">Transmembrane helix</keyword>
<proteinExistence type="predicted"/>
<dbReference type="OrthoDB" id="8724817at2"/>
<sequence length="178" mass="18516">MRARGYTLLETLIAALVLALGIIGGVALQMASLRARHQALLLSQATQMATSLVERMRANPAQTDLYLTLDYDAYAEPLPAAPAALCHGDACASAQLALADMYEAKLQVRQGMPAGRVVICRDAGLWSGGKLRWACAGGAAAPLVVKVGWRGKHPDGTPLQDLAGEYAPGVALAVGVAP</sequence>
<evidence type="ECO:0000313" key="3">
    <source>
        <dbReference type="EMBL" id="MTV39345.1"/>
    </source>
</evidence>
<keyword evidence="1" id="KW-0472">Membrane</keyword>
<feature type="domain" description="Type IV pilin Tt1218-like" evidence="2">
    <location>
        <begin position="27"/>
        <end position="101"/>
    </location>
</feature>
<gene>
    <name evidence="3" type="primary">pilV</name>
    <name evidence="3" type="ORF">GM676_17390</name>
</gene>
<keyword evidence="1" id="KW-0812">Transmembrane</keyword>
<dbReference type="RefSeq" id="WP_155465009.1">
    <property type="nucleotide sequence ID" value="NZ_WNKY01000018.1"/>
</dbReference>
<evidence type="ECO:0000313" key="4">
    <source>
        <dbReference type="Proteomes" id="UP000475582"/>
    </source>
</evidence>
<dbReference type="AlphaFoldDB" id="A0A6L6PMJ5"/>
<dbReference type="EMBL" id="WNKY01000018">
    <property type="protein sequence ID" value="MTV39345.1"/>
    <property type="molecule type" value="Genomic_DNA"/>
</dbReference>
<keyword evidence="4" id="KW-1185">Reference proteome</keyword>
<accession>A0A6L6PMJ5</accession>
<reference evidence="3 4" key="1">
    <citation type="submission" date="2019-11" db="EMBL/GenBank/DDBJ databases">
        <title>Type strains purchased from KCTC, JCM and DSMZ.</title>
        <authorList>
            <person name="Lu H."/>
        </authorList>
    </citation>
    <scope>NUCLEOTIDE SEQUENCE [LARGE SCALE GENOMIC DNA]</scope>
    <source>
        <strain evidence="3 4">KCTC 22382</strain>
    </source>
</reference>
<dbReference type="NCBIfam" id="TIGR02523">
    <property type="entry name" value="type_IV_pilV"/>
    <property type="match status" value="1"/>
</dbReference>
<protein>
    <submittedName>
        <fullName evidence="3">Type IV pilus modification protein PilV</fullName>
    </submittedName>
</protein>